<dbReference type="GO" id="GO:0008270">
    <property type="term" value="F:zinc ion binding"/>
    <property type="evidence" value="ECO:0007669"/>
    <property type="project" value="UniProtKB-KW"/>
</dbReference>
<comment type="caution">
    <text evidence="4">The sequence shown here is derived from an EMBL/GenBank/DDBJ whole genome shotgun (WGS) entry which is preliminary data.</text>
</comment>
<dbReference type="Gene3D" id="3.30.40.10">
    <property type="entry name" value="Zinc/RING finger domain, C3HC4 (zinc finger)"/>
    <property type="match status" value="1"/>
</dbReference>
<dbReference type="SUPFAM" id="SSF57850">
    <property type="entry name" value="RING/U-box"/>
    <property type="match status" value="1"/>
</dbReference>
<evidence type="ECO:0000256" key="1">
    <source>
        <dbReference type="PROSITE-ProRule" id="PRU00175"/>
    </source>
</evidence>
<dbReference type="OrthoDB" id="8062037at2759"/>
<evidence type="ECO:0000313" key="4">
    <source>
        <dbReference type="EMBL" id="KAF4621935.1"/>
    </source>
</evidence>
<evidence type="ECO:0000259" key="3">
    <source>
        <dbReference type="PROSITE" id="PS50089"/>
    </source>
</evidence>
<dbReference type="InterPro" id="IPR013083">
    <property type="entry name" value="Znf_RING/FYVE/PHD"/>
</dbReference>
<evidence type="ECO:0000313" key="5">
    <source>
        <dbReference type="Proteomes" id="UP000566819"/>
    </source>
</evidence>
<feature type="compositionally biased region" description="Basic and acidic residues" evidence="2">
    <location>
        <begin position="99"/>
        <end position="110"/>
    </location>
</feature>
<dbReference type="Proteomes" id="UP000566819">
    <property type="component" value="Unassembled WGS sequence"/>
</dbReference>
<reference evidence="4 5" key="1">
    <citation type="submission" date="2020-03" db="EMBL/GenBank/DDBJ databases">
        <title>Draft Genome Sequence of Cudoniella acicularis.</title>
        <authorList>
            <person name="Buettner E."/>
            <person name="Kellner H."/>
        </authorList>
    </citation>
    <scope>NUCLEOTIDE SEQUENCE [LARGE SCALE GENOMIC DNA]</scope>
    <source>
        <strain evidence="4 5">DSM 108380</strain>
    </source>
</reference>
<dbReference type="PROSITE" id="PS50089">
    <property type="entry name" value="ZF_RING_2"/>
    <property type="match status" value="1"/>
</dbReference>
<keyword evidence="1" id="KW-0479">Metal-binding</keyword>
<feature type="domain" description="RING-type" evidence="3">
    <location>
        <begin position="367"/>
        <end position="430"/>
    </location>
</feature>
<keyword evidence="5" id="KW-1185">Reference proteome</keyword>
<gene>
    <name evidence="4" type="ORF">G7Y89_g14410</name>
</gene>
<organism evidence="4 5">
    <name type="scientific">Cudoniella acicularis</name>
    <dbReference type="NCBI Taxonomy" id="354080"/>
    <lineage>
        <taxon>Eukaryota</taxon>
        <taxon>Fungi</taxon>
        <taxon>Dikarya</taxon>
        <taxon>Ascomycota</taxon>
        <taxon>Pezizomycotina</taxon>
        <taxon>Leotiomycetes</taxon>
        <taxon>Helotiales</taxon>
        <taxon>Tricladiaceae</taxon>
        <taxon>Cudoniella</taxon>
    </lineage>
</organism>
<feature type="compositionally biased region" description="Basic residues" evidence="2">
    <location>
        <begin position="85"/>
        <end position="98"/>
    </location>
</feature>
<dbReference type="AlphaFoldDB" id="A0A8H4R210"/>
<dbReference type="SMART" id="SM00184">
    <property type="entry name" value="RING"/>
    <property type="match status" value="1"/>
</dbReference>
<name>A0A8H4R210_9HELO</name>
<accession>A0A8H4R210</accession>
<dbReference type="EMBL" id="JAAMPI010001893">
    <property type="protein sequence ID" value="KAF4621935.1"/>
    <property type="molecule type" value="Genomic_DNA"/>
</dbReference>
<dbReference type="InterPro" id="IPR001841">
    <property type="entry name" value="Znf_RING"/>
</dbReference>
<sequence length="485" mass="56512">MWWTLLLHESYCSDPGVYTLPGEVAKERWDKWVKERKEQQDKIIAENRAIWEERFMRPVRALEKEGNTKLPTFQTNPLSRLAVHERHRTQSTRAKKKAREPTHPRREKLSSKRMSAASHCLSSSTVGAGSTSIPPCPVEIHGFKCGHYTTEFQHRHNCPHFQRLPDSFTHDASSSPPIIGLPAVPKGTCLKYPQYFIKWHNCQWCAIRNPSLNKNNPALARRPLLHNSYRSDPSVNELPKEIIDARIQDWMDAVIDDHPQRRNRKVPSFYTEEGECMRKLLGEAFVEKWWEEKVLAPRRRWGVENTPLEERTLLYNYGREGEELMRRVDADELRVVHAKPEPRILSKLFGRIWKQDDDESDWSPRLCGKCVEVLDLESARKLPCGHIFHEQCLKEHFGDFTDFISWFFLNLKSNVHIDRVDRKLRCPFCEMIFPLRNVLIAPKPADFERAIEDRVLKPAGTMGTWIMHDGTIVEGPRPPIGYCGV</sequence>
<feature type="compositionally biased region" description="Polar residues" evidence="2">
    <location>
        <begin position="69"/>
        <end position="78"/>
    </location>
</feature>
<protein>
    <recommendedName>
        <fullName evidence="3">RING-type domain-containing protein</fullName>
    </recommendedName>
</protein>
<keyword evidence="1" id="KW-0863">Zinc-finger</keyword>
<proteinExistence type="predicted"/>
<evidence type="ECO:0000256" key="2">
    <source>
        <dbReference type="SAM" id="MobiDB-lite"/>
    </source>
</evidence>
<feature type="region of interest" description="Disordered" evidence="2">
    <location>
        <begin position="66"/>
        <end position="114"/>
    </location>
</feature>
<keyword evidence="1" id="KW-0862">Zinc</keyword>